<dbReference type="InterPro" id="IPR012340">
    <property type="entry name" value="NA-bd_OB-fold"/>
</dbReference>
<dbReference type="Gene3D" id="2.40.50.140">
    <property type="entry name" value="Nucleic acid-binding proteins"/>
    <property type="match status" value="1"/>
</dbReference>
<evidence type="ECO:0000256" key="3">
    <source>
        <dbReference type="ARBA" id="ARBA00022705"/>
    </source>
</evidence>
<dbReference type="PANTHER" id="PTHR47810">
    <property type="entry name" value="DNA LIGASE"/>
    <property type="match status" value="1"/>
</dbReference>
<evidence type="ECO:0000313" key="7">
    <source>
        <dbReference type="EMBL" id="WAX26239.1"/>
    </source>
</evidence>
<evidence type="ECO:0000313" key="8">
    <source>
        <dbReference type="Proteomes" id="UP001211059"/>
    </source>
</evidence>
<comment type="similarity">
    <text evidence="1">Belongs to the ATP-dependent DNA ligase family.</text>
</comment>
<reference evidence="7" key="1">
    <citation type="submission" date="2022-11" db="EMBL/GenBank/DDBJ databases">
        <authorList>
            <person name="Cui X."/>
            <person name="Liu Q."/>
        </authorList>
    </citation>
    <scope>NUCLEOTIDE SEQUENCE</scope>
</reference>
<proteinExistence type="inferred from homology"/>
<dbReference type="Proteomes" id="UP001211059">
    <property type="component" value="Segment"/>
</dbReference>
<dbReference type="InterPro" id="IPR029319">
    <property type="entry name" value="DNA_ligase_OB"/>
</dbReference>
<evidence type="ECO:0000256" key="5">
    <source>
        <dbReference type="ARBA" id="ARBA00023204"/>
    </source>
</evidence>
<dbReference type="Gene3D" id="3.30.470.30">
    <property type="entry name" value="DNA ligase/mRNA capping enzyme"/>
    <property type="match status" value="1"/>
</dbReference>
<dbReference type="EMBL" id="OP947225">
    <property type="protein sequence ID" value="WAX26239.1"/>
    <property type="molecule type" value="Genomic_DNA"/>
</dbReference>
<evidence type="ECO:0000256" key="4">
    <source>
        <dbReference type="ARBA" id="ARBA00022763"/>
    </source>
</evidence>
<keyword evidence="3" id="KW-0235">DNA replication</keyword>
<keyword evidence="8" id="KW-1185">Reference proteome</keyword>
<dbReference type="GO" id="GO:0006260">
    <property type="term" value="P:DNA replication"/>
    <property type="evidence" value="ECO:0007669"/>
    <property type="project" value="UniProtKB-KW"/>
</dbReference>
<evidence type="ECO:0000259" key="6">
    <source>
        <dbReference type="Pfam" id="PF14743"/>
    </source>
</evidence>
<feature type="domain" description="DNA ligase OB-like" evidence="6">
    <location>
        <begin position="233"/>
        <end position="302"/>
    </location>
</feature>
<dbReference type="InterPro" id="IPR050326">
    <property type="entry name" value="NAD_dep_DNA_ligaseB"/>
</dbReference>
<dbReference type="Gene3D" id="3.30.1490.70">
    <property type="match status" value="1"/>
</dbReference>
<dbReference type="GO" id="GO:0016874">
    <property type="term" value="F:ligase activity"/>
    <property type="evidence" value="ECO:0007669"/>
    <property type="project" value="UniProtKB-KW"/>
</dbReference>
<sequence length="312" mass="34568">MTQAHYLTNGYHEFKPRGAVSFNLKAIAAAIEAAGLVLLAYKVDGVRVILQVHPDGRVTCTSRSSKVLPALRLLGADPDLRAKLREAYPRGVVLDCEVSVEGRSFQEGSGDLRRKAAIDPSLLIVWPIMQLAYDEVATGVWAPVVLDLRREYGFRLAEALAPLLGFTVKDLRIGALTDTSLIEPMFNAARERGYEGLIAYDPTAERFEGGKLVGWWKVKPEDTIDGKVINWGEGTGKFAGMTGFITVEYEDGTQGDVGTFEGNEELTRALTREQWIGRYVEVRYMERTDDGNLRHPVFVQFRDIEGAEGVKS</sequence>
<accession>A0AAE9VJY2</accession>
<protein>
    <submittedName>
        <fullName evidence="7">DNA ligase</fullName>
    </submittedName>
</protein>
<dbReference type="SUPFAM" id="SSF56091">
    <property type="entry name" value="DNA ligase/mRNA capping enzyme, catalytic domain"/>
    <property type="match status" value="1"/>
</dbReference>
<keyword evidence="5" id="KW-0234">DNA repair</keyword>
<name>A0AAE9VJY2_9CAUD</name>
<keyword evidence="4" id="KW-0227">DNA damage</keyword>
<dbReference type="GO" id="GO:0006281">
    <property type="term" value="P:DNA repair"/>
    <property type="evidence" value="ECO:0007669"/>
    <property type="project" value="UniProtKB-KW"/>
</dbReference>
<keyword evidence="2 7" id="KW-0436">Ligase</keyword>
<evidence type="ECO:0000256" key="1">
    <source>
        <dbReference type="ARBA" id="ARBA00007572"/>
    </source>
</evidence>
<dbReference type="Pfam" id="PF14743">
    <property type="entry name" value="DNA_ligase_OB_2"/>
    <property type="match status" value="1"/>
</dbReference>
<organism evidence="7 8">
    <name type="scientific">Ralstonia phage p2106</name>
    <dbReference type="NCBI Taxonomy" id="2998497"/>
    <lineage>
        <taxon>Viruses</taxon>
        <taxon>Duplodnaviria</taxon>
        <taxon>Heunggongvirae</taxon>
        <taxon>Uroviricota</taxon>
        <taxon>Caudoviricetes</taxon>
        <taxon>Autographivirales</taxon>
        <taxon>Autotranscriptaviridae</taxon>
        <taxon>Serkorvirus</taxon>
        <taxon>Serkorvirus p2106</taxon>
    </lineage>
</organism>
<evidence type="ECO:0000256" key="2">
    <source>
        <dbReference type="ARBA" id="ARBA00022598"/>
    </source>
</evidence>
<dbReference type="PANTHER" id="PTHR47810:SF1">
    <property type="entry name" value="DNA LIGASE B"/>
    <property type="match status" value="1"/>
</dbReference>
<dbReference type="SUPFAM" id="SSF50249">
    <property type="entry name" value="Nucleic acid-binding proteins"/>
    <property type="match status" value="1"/>
</dbReference>